<dbReference type="Gene3D" id="3.30.565.10">
    <property type="entry name" value="Histidine kinase-like ATPase, C-terminal domain"/>
    <property type="match status" value="1"/>
</dbReference>
<dbReference type="Pfam" id="PF06580">
    <property type="entry name" value="His_kinase"/>
    <property type="match status" value="1"/>
</dbReference>
<accession>A0ABY7LTH2</accession>
<feature type="transmembrane region" description="Helical" evidence="1">
    <location>
        <begin position="138"/>
        <end position="156"/>
    </location>
</feature>
<protein>
    <submittedName>
        <fullName evidence="3">Histidine kinase</fullName>
    </submittedName>
</protein>
<sequence length="371" mass="42009">MQTSLPAAVAPPDSPLPSMTPVFRAPNSLRSVGRALRIILLMAVVISLLVNPQALHNGRAFAITYGYTVMYSTGLWITNGYVVEWLNRRYAWTTQPLRRLLLTLAVSLGGSVLVIVLMNAVLLQLLHKPLERLWSADMYWQILVPLIITVIISLFNHSRAFFLQWREAAVRAERLEKETAVARLDSLRRQVDPHFLFNSLNALTSLIEDHDPARATRFVRQLAQVYRYVLDSQEQEVVPLREEMRFVESYVYLQQTRLGEGLQVDIRLPPAADLDTLLVPPLAVQLLLENALKHNATSRHDPLRLSLTLDVAARQLVVRNALRYRRVPDGESTGLGLANLQARYQFLSGQPVLIEKTDTEFVVTLPLLELT</sequence>
<keyword evidence="1" id="KW-0472">Membrane</keyword>
<feature type="transmembrane region" description="Helical" evidence="1">
    <location>
        <begin position="60"/>
        <end position="79"/>
    </location>
</feature>
<proteinExistence type="predicted"/>
<organism evidence="3 4">
    <name type="scientific">Hymenobacter canadensis</name>
    <dbReference type="NCBI Taxonomy" id="2999067"/>
    <lineage>
        <taxon>Bacteria</taxon>
        <taxon>Pseudomonadati</taxon>
        <taxon>Bacteroidota</taxon>
        <taxon>Cytophagia</taxon>
        <taxon>Cytophagales</taxon>
        <taxon>Hymenobacteraceae</taxon>
        <taxon>Hymenobacter</taxon>
    </lineage>
</organism>
<dbReference type="PANTHER" id="PTHR34220:SF7">
    <property type="entry name" value="SENSOR HISTIDINE KINASE YPDA"/>
    <property type="match status" value="1"/>
</dbReference>
<evidence type="ECO:0000259" key="2">
    <source>
        <dbReference type="Pfam" id="PF06580"/>
    </source>
</evidence>
<keyword evidence="4" id="KW-1185">Reference proteome</keyword>
<keyword evidence="1" id="KW-1133">Transmembrane helix</keyword>
<evidence type="ECO:0000313" key="3">
    <source>
        <dbReference type="EMBL" id="WBA43700.1"/>
    </source>
</evidence>
<dbReference type="EMBL" id="CP114767">
    <property type="protein sequence ID" value="WBA43700.1"/>
    <property type="molecule type" value="Genomic_DNA"/>
</dbReference>
<feature type="domain" description="Signal transduction histidine kinase internal region" evidence="2">
    <location>
        <begin position="182"/>
        <end position="260"/>
    </location>
</feature>
<keyword evidence="3" id="KW-0418">Kinase</keyword>
<feature type="transmembrane region" description="Helical" evidence="1">
    <location>
        <begin position="35"/>
        <end position="54"/>
    </location>
</feature>
<keyword evidence="1" id="KW-0812">Transmembrane</keyword>
<evidence type="ECO:0000256" key="1">
    <source>
        <dbReference type="SAM" id="Phobius"/>
    </source>
</evidence>
<dbReference type="InterPro" id="IPR050640">
    <property type="entry name" value="Bact_2-comp_sensor_kinase"/>
</dbReference>
<dbReference type="InterPro" id="IPR036890">
    <property type="entry name" value="HATPase_C_sf"/>
</dbReference>
<gene>
    <name evidence="3" type="ORF">O3303_09045</name>
</gene>
<feature type="transmembrane region" description="Helical" evidence="1">
    <location>
        <begin position="100"/>
        <end position="126"/>
    </location>
</feature>
<evidence type="ECO:0000313" key="4">
    <source>
        <dbReference type="Proteomes" id="UP001211005"/>
    </source>
</evidence>
<dbReference type="InterPro" id="IPR010559">
    <property type="entry name" value="Sig_transdc_His_kin_internal"/>
</dbReference>
<dbReference type="GO" id="GO:0016301">
    <property type="term" value="F:kinase activity"/>
    <property type="evidence" value="ECO:0007669"/>
    <property type="project" value="UniProtKB-KW"/>
</dbReference>
<dbReference type="SUPFAM" id="SSF55874">
    <property type="entry name" value="ATPase domain of HSP90 chaperone/DNA topoisomerase II/histidine kinase"/>
    <property type="match status" value="1"/>
</dbReference>
<dbReference type="RefSeq" id="WP_269561736.1">
    <property type="nucleotide sequence ID" value="NZ_CP114767.1"/>
</dbReference>
<dbReference type="PANTHER" id="PTHR34220">
    <property type="entry name" value="SENSOR HISTIDINE KINASE YPDA"/>
    <property type="match status" value="1"/>
</dbReference>
<keyword evidence="3" id="KW-0808">Transferase</keyword>
<dbReference type="Proteomes" id="UP001211005">
    <property type="component" value="Chromosome"/>
</dbReference>
<reference evidence="3 4" key="1">
    <citation type="submission" date="2022-12" db="EMBL/GenBank/DDBJ databases">
        <title>Hymenobacter canadensis sp. nov. isolated from lake water of the Cambridge Bay, Canada.</title>
        <authorList>
            <person name="Kim W.H."/>
            <person name="Lee Y.M."/>
        </authorList>
    </citation>
    <scope>NUCLEOTIDE SEQUENCE [LARGE SCALE GENOMIC DNA]</scope>
    <source>
        <strain evidence="3 4">PAMC 29467</strain>
    </source>
</reference>
<name>A0ABY7LTH2_9BACT</name>